<keyword evidence="4 6" id="KW-1133">Transmembrane helix</keyword>
<evidence type="ECO:0000313" key="8">
    <source>
        <dbReference type="Proteomes" id="UP001157418"/>
    </source>
</evidence>
<comment type="similarity">
    <text evidence="2">Belongs to the OXA1/ALB3/YidC (TC 2.A.9.2) family.</text>
</comment>
<dbReference type="Proteomes" id="UP001157418">
    <property type="component" value="Unassembled WGS sequence"/>
</dbReference>
<feature type="transmembrane region" description="Helical" evidence="6">
    <location>
        <begin position="152"/>
        <end position="173"/>
    </location>
</feature>
<keyword evidence="3 6" id="KW-0812">Transmembrane</keyword>
<dbReference type="GO" id="GO:0005743">
    <property type="term" value="C:mitochondrial inner membrane"/>
    <property type="evidence" value="ECO:0007669"/>
    <property type="project" value="TreeGrafter"/>
</dbReference>
<dbReference type="InterPro" id="IPR011990">
    <property type="entry name" value="TPR-like_helical_dom_sf"/>
</dbReference>
<reference evidence="7 8" key="1">
    <citation type="submission" date="2022-01" db="EMBL/GenBank/DDBJ databases">
        <authorList>
            <person name="Xiong W."/>
            <person name="Schranz E."/>
        </authorList>
    </citation>
    <scope>NUCLEOTIDE SEQUENCE [LARGE SCALE GENOMIC DNA]</scope>
</reference>
<dbReference type="CDD" id="cd20069">
    <property type="entry name" value="5TM_Oxa1-like"/>
    <property type="match status" value="1"/>
</dbReference>
<organism evidence="7 8">
    <name type="scientific">Lactuca virosa</name>
    <dbReference type="NCBI Taxonomy" id="75947"/>
    <lineage>
        <taxon>Eukaryota</taxon>
        <taxon>Viridiplantae</taxon>
        <taxon>Streptophyta</taxon>
        <taxon>Embryophyta</taxon>
        <taxon>Tracheophyta</taxon>
        <taxon>Spermatophyta</taxon>
        <taxon>Magnoliopsida</taxon>
        <taxon>eudicotyledons</taxon>
        <taxon>Gunneridae</taxon>
        <taxon>Pentapetalae</taxon>
        <taxon>asterids</taxon>
        <taxon>campanulids</taxon>
        <taxon>Asterales</taxon>
        <taxon>Asteraceae</taxon>
        <taxon>Cichorioideae</taxon>
        <taxon>Cichorieae</taxon>
        <taxon>Lactucinae</taxon>
        <taxon>Lactuca</taxon>
    </lineage>
</organism>
<sequence length="580" mass="65125">MATRKLSLSKLLRCRNHTLHIITSSISSSPSLSSPSYSIEPRRSSNVFDRYLATHDFHRHGDGGGFLRPYKFSLASSSYRSFSTDREKATDGPASEELSGPGFFDYNYDGGGDWGIPGEVRDAAGSDEEAILPVRCLVWFLDKVHDLTGMPWWMVIIISTLALRAAILPVLLVQLQKLKINAELAPKLPPPLPPPFSGKSWIKQYKHFREKRKEIGCPSFLWVLAYPSVQIPCFLLGTTSVRRMALDHHSGFETGGTLWFQNLTEVSHGASGYIFPVLLASLHLVNVKVSFEKSSLTMLPNIFGVLAKYYRFYLQCLTIPIFFVGFYLPQGSLLYWAASSSLTLVQQLALKHPHIREKLGLPDKSALPLESKKAHEMDGLEATFSVPLVKKPIQELSLLELFNLSIKHLSKGEKDRAVTLLRLALEKEPEYARALIVMGQILMKDENLVEATDYLERAVTKLLLVGHPTEVEDIDHLILACTWLGVALAKQGKVVEGIVHLERIANMKEPEDPKSKTHYCDALFMLSSSLASIGRDDEAAKYLRILTTYDPAYAKYLKDVEKTENNNFADDLVNTRRKDY</sequence>
<dbReference type="EMBL" id="CAKMRJ010003334">
    <property type="protein sequence ID" value="CAH1430099.1"/>
    <property type="molecule type" value="Genomic_DNA"/>
</dbReference>
<evidence type="ECO:0000256" key="3">
    <source>
        <dbReference type="ARBA" id="ARBA00022692"/>
    </source>
</evidence>
<keyword evidence="8" id="KW-1185">Reference proteome</keyword>
<proteinExistence type="inferred from homology"/>
<dbReference type="GO" id="GO:0032979">
    <property type="term" value="P:protein insertion into mitochondrial inner membrane from matrix"/>
    <property type="evidence" value="ECO:0007669"/>
    <property type="project" value="TreeGrafter"/>
</dbReference>
<gene>
    <name evidence="7" type="ORF">LVIROSA_LOCUS16904</name>
</gene>
<dbReference type="GO" id="GO:0032977">
    <property type="term" value="F:membrane insertase activity"/>
    <property type="evidence" value="ECO:0007669"/>
    <property type="project" value="InterPro"/>
</dbReference>
<dbReference type="SUPFAM" id="SSF48452">
    <property type="entry name" value="TPR-like"/>
    <property type="match status" value="1"/>
</dbReference>
<feature type="transmembrane region" description="Helical" evidence="6">
    <location>
        <begin position="310"/>
        <end position="327"/>
    </location>
</feature>
<evidence type="ECO:0000256" key="1">
    <source>
        <dbReference type="ARBA" id="ARBA00004141"/>
    </source>
</evidence>
<comment type="caution">
    <text evidence="7">The sequence shown here is derived from an EMBL/GenBank/DDBJ whole genome shotgun (WGS) entry which is preliminary data.</text>
</comment>
<feature type="transmembrane region" description="Helical" evidence="6">
    <location>
        <begin position="215"/>
        <end position="237"/>
    </location>
</feature>
<evidence type="ECO:0000256" key="4">
    <source>
        <dbReference type="ARBA" id="ARBA00022989"/>
    </source>
</evidence>
<dbReference type="InterPro" id="IPR001708">
    <property type="entry name" value="YidC/ALB3/OXA1/COX18"/>
</dbReference>
<evidence type="ECO:0000313" key="7">
    <source>
        <dbReference type="EMBL" id="CAH1430099.1"/>
    </source>
</evidence>
<evidence type="ECO:0000256" key="2">
    <source>
        <dbReference type="ARBA" id="ARBA00010583"/>
    </source>
</evidence>
<dbReference type="AlphaFoldDB" id="A0AAU9N139"/>
<evidence type="ECO:0000256" key="6">
    <source>
        <dbReference type="SAM" id="Phobius"/>
    </source>
</evidence>
<dbReference type="PANTHER" id="PTHR12428">
    <property type="entry name" value="OXA1"/>
    <property type="match status" value="1"/>
</dbReference>
<keyword evidence="5 6" id="KW-0472">Membrane</keyword>
<dbReference type="PANTHER" id="PTHR12428:SF65">
    <property type="entry name" value="CYTOCHROME C OXIDASE ASSEMBLY PROTEIN COX18, MITOCHONDRIAL"/>
    <property type="match status" value="1"/>
</dbReference>
<feature type="transmembrane region" description="Helical" evidence="6">
    <location>
        <begin position="270"/>
        <end position="289"/>
    </location>
</feature>
<accession>A0AAU9N139</accession>
<evidence type="ECO:0000256" key="5">
    <source>
        <dbReference type="ARBA" id="ARBA00023136"/>
    </source>
</evidence>
<protein>
    <submittedName>
        <fullName evidence="7">Uncharacterized protein</fullName>
    </submittedName>
</protein>
<name>A0AAU9N139_9ASTR</name>
<comment type="subcellular location">
    <subcellularLocation>
        <location evidence="1">Membrane</location>
        <topology evidence="1">Multi-pass membrane protein</topology>
    </subcellularLocation>
</comment>
<dbReference type="Gene3D" id="1.25.40.10">
    <property type="entry name" value="Tetratricopeptide repeat domain"/>
    <property type="match status" value="1"/>
</dbReference>